<dbReference type="RefSeq" id="WP_379757577.1">
    <property type="nucleotide sequence ID" value="NZ_JBHSYB010000027.1"/>
</dbReference>
<proteinExistence type="predicted"/>
<keyword evidence="2" id="KW-1185">Reference proteome</keyword>
<protein>
    <recommendedName>
        <fullName evidence="3">MORN repeat protein</fullName>
    </recommendedName>
</protein>
<evidence type="ECO:0000313" key="1">
    <source>
        <dbReference type="EMBL" id="MFD0984985.1"/>
    </source>
</evidence>
<evidence type="ECO:0008006" key="3">
    <source>
        <dbReference type="Google" id="ProtNLM"/>
    </source>
</evidence>
<dbReference type="Gene3D" id="3.90.930.1">
    <property type="match status" value="1"/>
</dbReference>
<name>A0ABW3J4G4_9FLAO</name>
<sequence length="114" mass="13823">MVNKERNGKWIFSDTINNIVYKSKGKYKNGIEQKTWRYFANNKRIKKEKYKNEVCFTTIFFDNGRLKSKGKTQMISVNKEIHWFYFGDWQFYDESGKLIEVKKFVKGEWVNEPL</sequence>
<gene>
    <name evidence="1" type="ORF">ACFQ0S_10925</name>
</gene>
<evidence type="ECO:0000313" key="2">
    <source>
        <dbReference type="Proteomes" id="UP001597051"/>
    </source>
</evidence>
<accession>A0ABW3J4G4</accession>
<dbReference type="Proteomes" id="UP001597051">
    <property type="component" value="Unassembled WGS sequence"/>
</dbReference>
<dbReference type="EMBL" id="JBHTIZ010000026">
    <property type="protein sequence ID" value="MFD0984985.1"/>
    <property type="molecule type" value="Genomic_DNA"/>
</dbReference>
<organism evidence="1 2">
    <name type="scientific">Flavobacterium myungsuense</name>
    <dbReference type="NCBI Taxonomy" id="651823"/>
    <lineage>
        <taxon>Bacteria</taxon>
        <taxon>Pseudomonadati</taxon>
        <taxon>Bacteroidota</taxon>
        <taxon>Flavobacteriia</taxon>
        <taxon>Flavobacteriales</taxon>
        <taxon>Flavobacteriaceae</taxon>
        <taxon>Flavobacterium</taxon>
    </lineage>
</organism>
<comment type="caution">
    <text evidence="1">The sequence shown here is derived from an EMBL/GenBank/DDBJ whole genome shotgun (WGS) entry which is preliminary data.</text>
</comment>
<reference evidence="2" key="1">
    <citation type="journal article" date="2019" name="Int. J. Syst. Evol. Microbiol.">
        <title>The Global Catalogue of Microorganisms (GCM) 10K type strain sequencing project: providing services to taxonomists for standard genome sequencing and annotation.</title>
        <authorList>
            <consortium name="The Broad Institute Genomics Platform"/>
            <consortium name="The Broad Institute Genome Sequencing Center for Infectious Disease"/>
            <person name="Wu L."/>
            <person name="Ma J."/>
        </authorList>
    </citation>
    <scope>NUCLEOTIDE SEQUENCE [LARGE SCALE GENOMIC DNA]</scope>
    <source>
        <strain evidence="2">CECT 7649</strain>
    </source>
</reference>